<organism evidence="1 2">
    <name type="scientific">Faecalibacterium langellae</name>
    <dbReference type="NCBI Taxonomy" id="3435293"/>
    <lineage>
        <taxon>Bacteria</taxon>
        <taxon>Bacillati</taxon>
        <taxon>Bacillota</taxon>
        <taxon>Clostridia</taxon>
        <taxon>Eubacteriales</taxon>
        <taxon>Oscillospiraceae</taxon>
        <taxon>Faecalibacterium</taxon>
    </lineage>
</organism>
<comment type="caution">
    <text evidence="1">The sequence shown here is derived from an EMBL/GenBank/DDBJ whole genome shotgun (WGS) entry which is preliminary data.</text>
</comment>
<dbReference type="Proteomes" id="UP000220959">
    <property type="component" value="Unassembled WGS sequence"/>
</dbReference>
<gene>
    <name evidence="1" type="ORF">CGS49_05750</name>
</gene>
<name>A0ACC9D0M5_9FIRM</name>
<accession>A0ACC9D0M5</accession>
<evidence type="ECO:0000313" key="1">
    <source>
        <dbReference type="EMBL" id="PDX61499.1"/>
    </source>
</evidence>
<proteinExistence type="predicted"/>
<evidence type="ECO:0000313" key="2">
    <source>
        <dbReference type="Proteomes" id="UP000220959"/>
    </source>
</evidence>
<keyword evidence="2" id="KW-1185">Reference proteome</keyword>
<dbReference type="EMBL" id="NMTR01000014">
    <property type="protein sequence ID" value="PDX61499.1"/>
    <property type="molecule type" value="Genomic_DNA"/>
</dbReference>
<reference evidence="1 2" key="1">
    <citation type="journal article" date="2017" name="Front. Microbiol.">
        <title>New Insights into the Diversity of the Genus Faecalibacterium.</title>
        <authorList>
            <person name="Benevides L."/>
            <person name="Burman S."/>
            <person name="Martin R."/>
            <person name="Robert V."/>
            <person name="Thomas M."/>
            <person name="Miquel S."/>
            <person name="Chain F."/>
            <person name="Sokol H."/>
            <person name="Bermudez-Humaran L.G."/>
            <person name="Morrison M."/>
            <person name="Langella P."/>
            <person name="Azevedo V.A."/>
            <person name="Chatel J.M."/>
            <person name="Soares S."/>
        </authorList>
    </citation>
    <scope>NUCLEOTIDE SEQUENCE [LARGE SCALE GENOMIC DNA]</scope>
    <source>
        <strain evidence="2">CNCM I-4541</strain>
    </source>
</reference>
<sequence length="122" mass="13512">MRDIDRLSKAGQAEPTDYETLIALENAPKRFGQITVTFKDEDHVLGRVNLEYGDSLDESGYPELPAKEGCAARWSTTKLTDLHLDTVVEAVYTDYITALASIYEREAGRSSLPRDRSATATA</sequence>
<protein>
    <submittedName>
        <fullName evidence="1">Uncharacterized protein</fullName>
    </submittedName>
</protein>